<evidence type="ECO:0000313" key="7">
    <source>
        <dbReference type="EMBL" id="MFC3938192.1"/>
    </source>
</evidence>
<dbReference type="SUPFAM" id="SSF50331">
    <property type="entry name" value="MOP-like"/>
    <property type="match status" value="1"/>
</dbReference>
<dbReference type="Gene3D" id="2.40.50.100">
    <property type="match status" value="1"/>
</dbReference>
<comment type="similarity">
    <text evidence="1 5">Belongs to the ModE family.</text>
</comment>
<keyword evidence="8" id="KW-1185">Reference proteome</keyword>
<evidence type="ECO:0000313" key="8">
    <source>
        <dbReference type="Proteomes" id="UP001595693"/>
    </source>
</evidence>
<dbReference type="PANTHER" id="PTHR30432">
    <property type="entry name" value="TRANSCRIPTIONAL REGULATOR MODE"/>
    <property type="match status" value="1"/>
</dbReference>
<evidence type="ECO:0000256" key="5">
    <source>
        <dbReference type="PIRNR" id="PIRNR005763"/>
    </source>
</evidence>
<organism evidence="7 8">
    <name type="scientific">Acidovorax facilis</name>
    <dbReference type="NCBI Taxonomy" id="12917"/>
    <lineage>
        <taxon>Bacteria</taxon>
        <taxon>Pseudomonadati</taxon>
        <taxon>Pseudomonadota</taxon>
        <taxon>Betaproteobacteria</taxon>
        <taxon>Burkholderiales</taxon>
        <taxon>Comamonadaceae</taxon>
        <taxon>Acidovorax</taxon>
    </lineage>
</organism>
<accession>A0ABV8DIN3</accession>
<dbReference type="InterPro" id="IPR005116">
    <property type="entry name" value="Transp-assoc_OB_typ1"/>
</dbReference>
<evidence type="ECO:0000256" key="3">
    <source>
        <dbReference type="ARBA" id="ARBA00022505"/>
    </source>
</evidence>
<evidence type="ECO:0000256" key="4">
    <source>
        <dbReference type="ARBA" id="ARBA00022737"/>
    </source>
</evidence>
<dbReference type="PIRSF" id="PIRSF005763">
    <property type="entry name" value="Txn_reg_ModE"/>
    <property type="match status" value="1"/>
</dbReference>
<keyword evidence="3 5" id="KW-0500">Molybdenum</keyword>
<dbReference type="InterPro" id="IPR008995">
    <property type="entry name" value="Mo/tungstate-bd_C_term_dom"/>
</dbReference>
<dbReference type="InterPro" id="IPR036388">
    <property type="entry name" value="WH-like_DNA-bd_sf"/>
</dbReference>
<feature type="domain" description="Mop" evidence="6">
    <location>
        <begin position="117"/>
        <end position="194"/>
    </location>
</feature>
<dbReference type="Gene3D" id="1.10.10.10">
    <property type="entry name" value="Winged helix-like DNA-binding domain superfamily/Winged helix DNA-binding domain"/>
    <property type="match status" value="1"/>
</dbReference>
<dbReference type="InterPro" id="IPR000847">
    <property type="entry name" value="LysR_HTH_N"/>
</dbReference>
<dbReference type="PANTHER" id="PTHR30432:SF1">
    <property type="entry name" value="DNA-BINDING TRANSCRIPTIONAL DUAL REGULATOR MODE"/>
    <property type="match status" value="1"/>
</dbReference>
<name>A0ABV8DIN3_9BURK</name>
<dbReference type="RefSeq" id="WP_055399901.1">
    <property type="nucleotide sequence ID" value="NZ_JAMXAX010000109.1"/>
</dbReference>
<dbReference type="InterPro" id="IPR016462">
    <property type="entry name" value="ModE"/>
</dbReference>
<dbReference type="PROSITE" id="PS51866">
    <property type="entry name" value="MOP"/>
    <property type="match status" value="1"/>
</dbReference>
<keyword evidence="2 5" id="KW-0813">Transport</keyword>
<reference evidence="8" key="1">
    <citation type="journal article" date="2019" name="Int. J. Syst. Evol. Microbiol.">
        <title>The Global Catalogue of Microorganisms (GCM) 10K type strain sequencing project: providing services to taxonomists for standard genome sequencing and annotation.</title>
        <authorList>
            <consortium name="The Broad Institute Genomics Platform"/>
            <consortium name="The Broad Institute Genome Sequencing Center for Infectious Disease"/>
            <person name="Wu L."/>
            <person name="Ma J."/>
        </authorList>
    </citation>
    <scope>NUCLEOTIDE SEQUENCE [LARGE SCALE GENOMIC DNA]</scope>
    <source>
        <strain evidence="8">CCUG 2113</strain>
    </source>
</reference>
<keyword evidence="4" id="KW-0677">Repeat</keyword>
<dbReference type="InterPro" id="IPR004606">
    <property type="entry name" value="Mop_domain"/>
</dbReference>
<proteinExistence type="inferred from homology"/>
<evidence type="ECO:0000256" key="1">
    <source>
        <dbReference type="ARBA" id="ARBA00008110"/>
    </source>
</evidence>
<gene>
    <name evidence="7" type="ORF">ACFOW3_26580</name>
</gene>
<dbReference type="InterPro" id="IPR036390">
    <property type="entry name" value="WH_DNA-bd_sf"/>
</dbReference>
<protein>
    <submittedName>
        <fullName evidence="7">TOBE domain-containing protein</fullName>
    </submittedName>
</protein>
<evidence type="ECO:0000259" key="6">
    <source>
        <dbReference type="PROSITE" id="PS51866"/>
    </source>
</evidence>
<dbReference type="Pfam" id="PF00126">
    <property type="entry name" value="HTH_1"/>
    <property type="match status" value="1"/>
</dbReference>
<dbReference type="InterPro" id="IPR051815">
    <property type="entry name" value="Molybdate_resp_trans_reg"/>
</dbReference>
<dbReference type="SUPFAM" id="SSF46785">
    <property type="entry name" value="Winged helix' DNA-binding domain"/>
    <property type="match status" value="1"/>
</dbReference>
<dbReference type="Proteomes" id="UP001595693">
    <property type="component" value="Unassembled WGS sequence"/>
</dbReference>
<evidence type="ECO:0000256" key="2">
    <source>
        <dbReference type="ARBA" id="ARBA00022448"/>
    </source>
</evidence>
<comment type="caution">
    <text evidence="7">The sequence shown here is derived from an EMBL/GenBank/DDBJ whole genome shotgun (WGS) entry which is preliminary data.</text>
</comment>
<dbReference type="Pfam" id="PF03459">
    <property type="entry name" value="TOBE"/>
    <property type="match status" value="1"/>
</dbReference>
<sequence>MPVSLSLTDALGHALADKRIDILRQIGTCGSISQAARAVGVSYKAAWQAVDTLTNLAGTPLVARAVGGAGGGGAQLTEAGHQLLAAADAMAQARGAVLSRWQATPHAGPALARLAVRTSMRNQLPCVVERLVVQGQIVAVHLRLGNAGDADGAAMGVPAALAARITRESAELLGLQPGLAVQALCKATAVRVERGGRLASASGSAVADAPGIHRLPAKATRVVRGESGDEVSAELSGGLQMVGFAAPGSGLRAGSPVALVVEDNAVVLALAEV</sequence>
<dbReference type="EMBL" id="JBHSAJ010000171">
    <property type="protein sequence ID" value="MFC3938192.1"/>
    <property type="molecule type" value="Genomic_DNA"/>
</dbReference>